<dbReference type="Proteomes" id="UP000639772">
    <property type="component" value="Unassembled WGS sequence"/>
</dbReference>
<sequence length="87" mass="10001">MRRCNKRGERLQELACCFSIQEIEEGFAAVASISAVLARGEVELHLGKEVELQGKNSITTTKLEKEINYRRRIRRESISQLSNLEEH</sequence>
<evidence type="ECO:0000313" key="2">
    <source>
        <dbReference type="Proteomes" id="UP000639772"/>
    </source>
</evidence>
<evidence type="ECO:0000313" key="1">
    <source>
        <dbReference type="EMBL" id="KAG0482769.1"/>
    </source>
</evidence>
<reference evidence="1 2" key="1">
    <citation type="journal article" date="2020" name="Nat. Food">
        <title>A phased Vanilla planifolia genome enables genetic improvement of flavour and production.</title>
        <authorList>
            <person name="Hasing T."/>
            <person name="Tang H."/>
            <person name="Brym M."/>
            <person name="Khazi F."/>
            <person name="Huang T."/>
            <person name="Chambers A.H."/>
        </authorList>
    </citation>
    <scope>NUCLEOTIDE SEQUENCE [LARGE SCALE GENOMIC DNA]</scope>
    <source>
        <tissue evidence="1">Leaf</tissue>
    </source>
</reference>
<proteinExistence type="predicted"/>
<dbReference type="EMBL" id="JADCNM010000005">
    <property type="protein sequence ID" value="KAG0482769.1"/>
    <property type="molecule type" value="Genomic_DNA"/>
</dbReference>
<accession>A0A835V0H4</accession>
<comment type="caution">
    <text evidence="1">The sequence shown here is derived from an EMBL/GenBank/DDBJ whole genome shotgun (WGS) entry which is preliminary data.</text>
</comment>
<protein>
    <submittedName>
        <fullName evidence="1">Uncharacterized protein</fullName>
    </submittedName>
</protein>
<gene>
    <name evidence="1" type="ORF">HPP92_010853</name>
</gene>
<dbReference type="AlphaFoldDB" id="A0A835V0H4"/>
<organism evidence="1 2">
    <name type="scientific">Vanilla planifolia</name>
    <name type="common">Vanilla</name>
    <dbReference type="NCBI Taxonomy" id="51239"/>
    <lineage>
        <taxon>Eukaryota</taxon>
        <taxon>Viridiplantae</taxon>
        <taxon>Streptophyta</taxon>
        <taxon>Embryophyta</taxon>
        <taxon>Tracheophyta</taxon>
        <taxon>Spermatophyta</taxon>
        <taxon>Magnoliopsida</taxon>
        <taxon>Liliopsida</taxon>
        <taxon>Asparagales</taxon>
        <taxon>Orchidaceae</taxon>
        <taxon>Vanilloideae</taxon>
        <taxon>Vanilleae</taxon>
        <taxon>Vanilla</taxon>
    </lineage>
</organism>
<name>A0A835V0H4_VANPL</name>